<reference evidence="2" key="1">
    <citation type="submission" date="2014-12" db="EMBL/GenBank/DDBJ databases">
        <authorList>
            <person name="Smet A."/>
        </authorList>
    </citation>
    <scope>NUCLEOTIDE SEQUENCE [LARGE SCALE GENOMIC DNA]</scope>
</reference>
<keyword evidence="2" id="KW-1185">Reference proteome</keyword>
<sequence>MDQIAGFLNRPFCQPSLTPLTFKACSLSPSALANECVLGLG</sequence>
<dbReference type="Proteomes" id="UP000046090">
    <property type="component" value="Unassembled WGS sequence"/>
</dbReference>
<evidence type="ECO:0000313" key="1">
    <source>
        <dbReference type="EMBL" id="CRI34123.1"/>
    </source>
</evidence>
<accession>A0A0K2XDE4</accession>
<protein>
    <submittedName>
        <fullName evidence="1">Uncharacterized protein</fullName>
    </submittedName>
</protein>
<evidence type="ECO:0000313" key="2">
    <source>
        <dbReference type="Proteomes" id="UP000046090"/>
    </source>
</evidence>
<dbReference type="AlphaFoldDB" id="A0A0K2XDE4"/>
<gene>
    <name evidence="1" type="ORF">HHE01_09690</name>
</gene>
<name>A0A0K2XDE4_HELHE</name>
<dbReference type="EMBL" id="CDMK01000001">
    <property type="protein sequence ID" value="CRI34123.1"/>
    <property type="molecule type" value="Genomic_DNA"/>
</dbReference>
<organism evidence="1 2">
    <name type="scientific">Helicobacter heilmannii</name>
    <dbReference type="NCBI Taxonomy" id="35817"/>
    <lineage>
        <taxon>Bacteria</taxon>
        <taxon>Pseudomonadati</taxon>
        <taxon>Campylobacterota</taxon>
        <taxon>Epsilonproteobacteria</taxon>
        <taxon>Campylobacterales</taxon>
        <taxon>Helicobacteraceae</taxon>
        <taxon>Helicobacter</taxon>
    </lineage>
</organism>
<proteinExistence type="predicted"/>